<protein>
    <submittedName>
        <fullName evidence="1">Uncharacterized protein</fullName>
    </submittedName>
</protein>
<organism evidence="1">
    <name type="scientific">Siphoviridae sp. ctOWj17</name>
    <dbReference type="NCBI Taxonomy" id="2826312"/>
    <lineage>
        <taxon>Viruses</taxon>
        <taxon>Duplodnaviria</taxon>
        <taxon>Heunggongvirae</taxon>
        <taxon>Uroviricota</taxon>
        <taxon>Caudoviricetes</taxon>
    </lineage>
</organism>
<accession>A0A8S5QRV4</accession>
<proteinExistence type="predicted"/>
<dbReference type="EMBL" id="BK015721">
    <property type="protein sequence ID" value="DAE21934.1"/>
    <property type="molecule type" value="Genomic_DNA"/>
</dbReference>
<evidence type="ECO:0000313" key="1">
    <source>
        <dbReference type="EMBL" id="DAE21934.1"/>
    </source>
</evidence>
<sequence>MSKNLQTLAQTYLFADEGRMTKDGVPEATQQRLLRMRDGYNYWLRYPLTSTSELVYLLCEKYSIGRSVAYEDVKIVKWCIGAMNQHTVDYERWLFVQRSDLAWEKALEAEDHKAMSAILATRAKYMRLDREESTAPDYSTITPPFLEISGDVSVAGFKPLPDAEERAKKLMRQYIKGEAEDTEYEEI</sequence>
<reference evidence="1" key="1">
    <citation type="journal article" date="2021" name="Proc. Natl. Acad. Sci. U.S.A.">
        <title>A Catalog of Tens of Thousands of Viruses from Human Metagenomes Reveals Hidden Associations with Chronic Diseases.</title>
        <authorList>
            <person name="Tisza M.J."/>
            <person name="Buck C.B."/>
        </authorList>
    </citation>
    <scope>NUCLEOTIDE SEQUENCE</scope>
    <source>
        <strain evidence="1">CtOWj17</strain>
    </source>
</reference>
<name>A0A8S5QRV4_9CAUD</name>